<dbReference type="InterPro" id="IPR011992">
    <property type="entry name" value="EF-hand-dom_pair"/>
</dbReference>
<keyword evidence="8 9" id="KW-0472">Membrane</keyword>
<dbReference type="CDD" id="cd00051">
    <property type="entry name" value="EFh"/>
    <property type="match status" value="1"/>
</dbReference>
<keyword evidence="6 9" id="KW-1133">Transmembrane helix</keyword>
<dbReference type="Gene3D" id="1.20.1420.30">
    <property type="entry name" value="NCX, central ion-binding region"/>
    <property type="match status" value="2"/>
</dbReference>
<feature type="transmembrane region" description="Helical" evidence="9">
    <location>
        <begin position="549"/>
        <end position="570"/>
    </location>
</feature>
<evidence type="ECO:0000256" key="8">
    <source>
        <dbReference type="ARBA" id="ARBA00023136"/>
    </source>
</evidence>
<feature type="transmembrane region" description="Helical" evidence="9">
    <location>
        <begin position="91"/>
        <end position="116"/>
    </location>
</feature>
<dbReference type="GO" id="GO:0005774">
    <property type="term" value="C:vacuolar membrane"/>
    <property type="evidence" value="ECO:0007669"/>
    <property type="project" value="UniProtKB-ARBA"/>
</dbReference>
<feature type="transmembrane region" description="Helical" evidence="9">
    <location>
        <begin position="577"/>
        <end position="597"/>
    </location>
</feature>
<evidence type="ECO:0000256" key="2">
    <source>
        <dbReference type="ARBA" id="ARBA00022448"/>
    </source>
</evidence>
<protein>
    <recommendedName>
        <fullName evidence="10">EF-hand domain-containing protein</fullName>
    </recommendedName>
</protein>
<dbReference type="InterPro" id="IPR018247">
    <property type="entry name" value="EF_Hand_1_Ca_BS"/>
</dbReference>
<feature type="transmembrane region" description="Helical" evidence="9">
    <location>
        <begin position="55"/>
        <end position="79"/>
    </location>
</feature>
<dbReference type="GO" id="GO:0005509">
    <property type="term" value="F:calcium ion binding"/>
    <property type="evidence" value="ECO:0007669"/>
    <property type="project" value="InterPro"/>
</dbReference>
<keyword evidence="4 9" id="KW-0812">Transmembrane</keyword>
<evidence type="ECO:0000256" key="5">
    <source>
        <dbReference type="ARBA" id="ARBA00022837"/>
    </source>
</evidence>
<dbReference type="PROSITE" id="PS50222">
    <property type="entry name" value="EF_HAND_2"/>
    <property type="match status" value="1"/>
</dbReference>
<dbReference type="GO" id="GO:0012505">
    <property type="term" value="C:endomembrane system"/>
    <property type="evidence" value="ECO:0007669"/>
    <property type="project" value="UniProtKB-SubCell"/>
</dbReference>
<evidence type="ECO:0000256" key="3">
    <source>
        <dbReference type="ARBA" id="ARBA00022449"/>
    </source>
</evidence>
<dbReference type="InterPro" id="IPR002048">
    <property type="entry name" value="EF_hand_dom"/>
</dbReference>
<dbReference type="EMBL" id="BNJQ01000009">
    <property type="protein sequence ID" value="GHP05096.1"/>
    <property type="molecule type" value="Genomic_DNA"/>
</dbReference>
<evidence type="ECO:0000313" key="12">
    <source>
        <dbReference type="Proteomes" id="UP000660262"/>
    </source>
</evidence>
<keyword evidence="3" id="KW-0050">Antiport</keyword>
<evidence type="ECO:0000256" key="1">
    <source>
        <dbReference type="ARBA" id="ARBA00004127"/>
    </source>
</evidence>
<dbReference type="PANTHER" id="PTHR31503">
    <property type="entry name" value="VACUOLAR CALCIUM ION TRANSPORTER"/>
    <property type="match status" value="1"/>
</dbReference>
<accession>A0A830HCK5</accession>
<feature type="transmembrane region" description="Helical" evidence="9">
    <location>
        <begin position="521"/>
        <end position="543"/>
    </location>
</feature>
<keyword evidence="2" id="KW-0813">Transport</keyword>
<sequence>MSSSVVSCSETWGIWPCSSSLGGSVILMAMYGRIVLFGANLIAEGSEQLCEVLDAGLIGGLLLPVLGALPDTLIVIFSGLGGAPDEAAERIAVGMGTLAGSTAMLLTIGWGGSLIVGRCNLHAGVSIDERLTRKYDVVNTGATADSLSCINAGAMLLTAIPYMVIQIPASAGDDHDRRVALVSVFVAFIAMAAYMVYQLRSPEIQRRRKALAHSAFMHHLAVQRASALLQSATFGFSARRTTSGNGSVTSSDSQRAWDLVDEDGLPNDAALEGLFREVDKDNNGMIDMDEFMDMMCAITPSDEEATHIEGITVKPPSRGEVALLFAQLDAGPGTPGSAGRGSARSMSHASDGAITLNEFKRGMGKWLREHQAEMQRTKIAATTTAKSGRFALPPGAVQQALLFEDEAVEFPPHSDDDMGGESENNALIGSDTSTIHLDTAPPSHREVVLKAVCHLVAGTVVCAAASDPLVGAVSSFSSAAGLPPFYVAFVAAPFASNASELFSSLAFAMKKKKKIFSMTLSQLYGAVCMNNTLVLGMFLILVYTKSLSWTYTAETFVTLLLILLVGLLGMSAYTFRTWVGIAILLLYPLTIGLVVFLKESLGWQ</sequence>
<gene>
    <name evidence="11" type="ORF">PPROV_000384800</name>
</gene>
<dbReference type="Gene3D" id="1.10.238.10">
    <property type="entry name" value="EF-hand"/>
    <property type="match status" value="1"/>
</dbReference>
<keyword evidence="12" id="KW-1185">Reference proteome</keyword>
<feature type="transmembrane region" description="Helical" evidence="9">
    <location>
        <begin position="486"/>
        <end position="509"/>
    </location>
</feature>
<dbReference type="SMART" id="SM00054">
    <property type="entry name" value="EFh"/>
    <property type="match status" value="1"/>
</dbReference>
<organism evidence="11 12">
    <name type="scientific">Pycnococcus provasolii</name>
    <dbReference type="NCBI Taxonomy" id="41880"/>
    <lineage>
        <taxon>Eukaryota</taxon>
        <taxon>Viridiplantae</taxon>
        <taxon>Chlorophyta</taxon>
        <taxon>Pseudoscourfieldiophyceae</taxon>
        <taxon>Pseudoscourfieldiales</taxon>
        <taxon>Pycnococcaceae</taxon>
        <taxon>Pycnococcus</taxon>
    </lineage>
</organism>
<dbReference type="GO" id="GO:0015369">
    <property type="term" value="F:calcium:proton antiporter activity"/>
    <property type="evidence" value="ECO:0007669"/>
    <property type="project" value="UniProtKB-ARBA"/>
</dbReference>
<keyword evidence="7" id="KW-0406">Ion transport</keyword>
<dbReference type="Proteomes" id="UP000660262">
    <property type="component" value="Unassembled WGS sequence"/>
</dbReference>
<evidence type="ECO:0000256" key="6">
    <source>
        <dbReference type="ARBA" id="ARBA00022989"/>
    </source>
</evidence>
<dbReference type="PANTHER" id="PTHR31503:SF36">
    <property type="entry name" value="SODIUM_CALCIUM EXCHANGER MEMBRANE REGION DOMAIN-CONTAINING PROTEIN"/>
    <property type="match status" value="1"/>
</dbReference>
<name>A0A830HCK5_9CHLO</name>
<evidence type="ECO:0000313" key="11">
    <source>
        <dbReference type="EMBL" id="GHP05096.1"/>
    </source>
</evidence>
<dbReference type="PROSITE" id="PS00018">
    <property type="entry name" value="EF_HAND_1"/>
    <property type="match status" value="1"/>
</dbReference>
<dbReference type="Pfam" id="PF01699">
    <property type="entry name" value="Na_Ca_ex"/>
    <property type="match status" value="2"/>
</dbReference>
<dbReference type="InterPro" id="IPR004713">
    <property type="entry name" value="CaH_exchang"/>
</dbReference>
<dbReference type="OrthoDB" id="26525at2759"/>
<comment type="subcellular location">
    <subcellularLocation>
        <location evidence="1">Endomembrane system</location>
        <topology evidence="1">Multi-pass membrane protein</topology>
    </subcellularLocation>
</comment>
<dbReference type="Pfam" id="PF13202">
    <property type="entry name" value="EF-hand_5"/>
    <property type="match status" value="1"/>
</dbReference>
<evidence type="ECO:0000256" key="9">
    <source>
        <dbReference type="SAM" id="Phobius"/>
    </source>
</evidence>
<evidence type="ECO:0000256" key="7">
    <source>
        <dbReference type="ARBA" id="ARBA00023065"/>
    </source>
</evidence>
<dbReference type="SUPFAM" id="SSF47473">
    <property type="entry name" value="EF-hand"/>
    <property type="match status" value="1"/>
</dbReference>
<dbReference type="InterPro" id="IPR044880">
    <property type="entry name" value="NCX_ion-bd_dom_sf"/>
</dbReference>
<feature type="transmembrane region" description="Helical" evidence="9">
    <location>
        <begin position="447"/>
        <end position="466"/>
    </location>
</feature>
<reference evidence="11" key="1">
    <citation type="submission" date="2020-10" db="EMBL/GenBank/DDBJ databases">
        <title>Unveiling of a novel bifunctional photoreceptor, Dualchrome1, isolated from a cosmopolitan green alga.</title>
        <authorList>
            <person name="Suzuki S."/>
            <person name="Kawachi M."/>
        </authorList>
    </citation>
    <scope>NUCLEOTIDE SEQUENCE</scope>
    <source>
        <strain evidence="11">NIES 2893</strain>
    </source>
</reference>
<proteinExistence type="predicted"/>
<feature type="domain" description="EF-hand" evidence="10">
    <location>
        <begin position="266"/>
        <end position="301"/>
    </location>
</feature>
<evidence type="ECO:0000256" key="4">
    <source>
        <dbReference type="ARBA" id="ARBA00022692"/>
    </source>
</evidence>
<feature type="transmembrane region" description="Helical" evidence="9">
    <location>
        <begin position="20"/>
        <end position="43"/>
    </location>
</feature>
<comment type="caution">
    <text evidence="11">The sequence shown here is derived from an EMBL/GenBank/DDBJ whole genome shotgun (WGS) entry which is preliminary data.</text>
</comment>
<dbReference type="AlphaFoldDB" id="A0A830HCK5"/>
<keyword evidence="5" id="KW-0106">Calcium</keyword>
<feature type="transmembrane region" description="Helical" evidence="9">
    <location>
        <begin position="180"/>
        <end position="199"/>
    </location>
</feature>
<dbReference type="GO" id="GO:0006874">
    <property type="term" value="P:intracellular calcium ion homeostasis"/>
    <property type="evidence" value="ECO:0007669"/>
    <property type="project" value="TreeGrafter"/>
</dbReference>
<feature type="transmembrane region" description="Helical" evidence="9">
    <location>
        <begin position="137"/>
        <end position="160"/>
    </location>
</feature>
<evidence type="ECO:0000259" key="10">
    <source>
        <dbReference type="PROSITE" id="PS50222"/>
    </source>
</evidence>
<dbReference type="InterPro" id="IPR004837">
    <property type="entry name" value="NaCa_Exmemb"/>
</dbReference>